<organism evidence="4 5">
    <name type="scientific">Candidatus Schekmanbacteria bacterium RIFCSPLOWO2_12_FULL_38_15</name>
    <dbReference type="NCBI Taxonomy" id="1817883"/>
    <lineage>
        <taxon>Bacteria</taxon>
        <taxon>Candidatus Schekmaniibacteriota</taxon>
    </lineage>
</organism>
<accession>A0A1F7SL45</accession>
<comment type="caution">
    <text evidence="4">The sequence shown here is derived from an EMBL/GenBank/DDBJ whole genome shotgun (WGS) entry which is preliminary data.</text>
</comment>
<dbReference type="InterPro" id="IPR042099">
    <property type="entry name" value="ANL_N_sf"/>
</dbReference>
<evidence type="ECO:0000256" key="1">
    <source>
        <dbReference type="ARBA" id="ARBA00022741"/>
    </source>
</evidence>
<dbReference type="Pfam" id="PF00501">
    <property type="entry name" value="AMP-binding"/>
    <property type="match status" value="1"/>
</dbReference>
<evidence type="ECO:0000259" key="3">
    <source>
        <dbReference type="Pfam" id="PF00501"/>
    </source>
</evidence>
<dbReference type="PANTHER" id="PTHR43272:SF33">
    <property type="entry name" value="AMP-BINDING DOMAIN-CONTAINING PROTEIN-RELATED"/>
    <property type="match status" value="1"/>
</dbReference>
<evidence type="ECO:0000313" key="4">
    <source>
        <dbReference type="EMBL" id="OGL54500.1"/>
    </source>
</evidence>
<dbReference type="STRING" id="1817883.A3G31_10090"/>
<dbReference type="InterPro" id="IPR020845">
    <property type="entry name" value="AMP-binding_CS"/>
</dbReference>
<protein>
    <recommendedName>
        <fullName evidence="3">AMP-dependent synthetase/ligase domain-containing protein</fullName>
    </recommendedName>
</protein>
<name>A0A1F7SL45_9BACT</name>
<keyword evidence="1" id="KW-0547">Nucleotide-binding</keyword>
<dbReference type="PROSITE" id="PS00455">
    <property type="entry name" value="AMP_BINDING"/>
    <property type="match status" value="1"/>
</dbReference>
<sequence>MDTVGKLFLETAKKYPDKEVLLYKHEGKFHAIRFREFLQKVECFAAGLEALGFRRGDRLAIFSENLPQWMICDIATIGAGGIDVPLYTSLTPSHLEYIINDSGSKIIVVSNEQLLKKILSIRSKLKTIEKIIILESNSERTPEEALTFREVVETGRERLESGSESYEKRVSTVKPSDMATIMYTSGTTGVPKGVMLSHRNITAEIYALGKSIEVEKDDLLISFLPLSHVLERMVEYFVIFNGCGVGYSENIEALAKNLAKLKPTLLVSVPRVYEKIYSMISDGVERESEFKKKLFHWALKSGRAYRENRGTERNRISYIKNLIAEKIVLSKIKERLGGRLRMLISGGAPLYKEVGEFFSDLGLVIQEGYGLTETTCAVTLNRRDDVRYGTVGQPLLGIEIAIGDRNEILVRGAVIMQGYYKDGEGTRKVIDDEGWLHTGDVGFLDSDNFLTITDRLKDLIKTSGGKYVAPQQIENAFRKNRFISQAVVIGDRMKFITAILVPDFGVLERYAEDEKIEFSSKPELINNSKIISLYQSITDGINKELATFEKVRRFSLVADDFRIESEELTPTLKVKRGIILEKYRDVIEKMYD</sequence>
<dbReference type="EMBL" id="MGDI01000011">
    <property type="protein sequence ID" value="OGL54500.1"/>
    <property type="molecule type" value="Genomic_DNA"/>
</dbReference>
<feature type="domain" description="AMP-dependent synthetase/ligase" evidence="3">
    <location>
        <begin position="10"/>
        <end position="420"/>
    </location>
</feature>
<reference evidence="4 5" key="1">
    <citation type="journal article" date="2016" name="Nat. Commun.">
        <title>Thousands of microbial genomes shed light on interconnected biogeochemical processes in an aquifer system.</title>
        <authorList>
            <person name="Anantharaman K."/>
            <person name="Brown C.T."/>
            <person name="Hug L.A."/>
            <person name="Sharon I."/>
            <person name="Castelle C.J."/>
            <person name="Probst A.J."/>
            <person name="Thomas B.C."/>
            <person name="Singh A."/>
            <person name="Wilkins M.J."/>
            <person name="Karaoz U."/>
            <person name="Brodie E.L."/>
            <person name="Williams K.H."/>
            <person name="Hubbard S.S."/>
            <person name="Banfield J.F."/>
        </authorList>
    </citation>
    <scope>NUCLEOTIDE SEQUENCE [LARGE SCALE GENOMIC DNA]</scope>
</reference>
<dbReference type="GO" id="GO:0004467">
    <property type="term" value="F:long-chain fatty acid-CoA ligase activity"/>
    <property type="evidence" value="ECO:0007669"/>
    <property type="project" value="TreeGrafter"/>
</dbReference>
<proteinExistence type="predicted"/>
<dbReference type="AlphaFoldDB" id="A0A1F7SL45"/>
<dbReference type="InterPro" id="IPR000873">
    <property type="entry name" value="AMP-dep_synth/lig_dom"/>
</dbReference>
<dbReference type="GO" id="GO:0016020">
    <property type="term" value="C:membrane"/>
    <property type="evidence" value="ECO:0007669"/>
    <property type="project" value="TreeGrafter"/>
</dbReference>
<dbReference type="PANTHER" id="PTHR43272">
    <property type="entry name" value="LONG-CHAIN-FATTY-ACID--COA LIGASE"/>
    <property type="match status" value="1"/>
</dbReference>
<dbReference type="Pfam" id="PF23562">
    <property type="entry name" value="AMP-binding_C_3"/>
    <property type="match status" value="1"/>
</dbReference>
<dbReference type="CDD" id="cd05907">
    <property type="entry name" value="VL_LC_FACS_like"/>
    <property type="match status" value="1"/>
</dbReference>
<dbReference type="SUPFAM" id="SSF56801">
    <property type="entry name" value="Acetyl-CoA synthetase-like"/>
    <property type="match status" value="1"/>
</dbReference>
<dbReference type="Proteomes" id="UP000178082">
    <property type="component" value="Unassembled WGS sequence"/>
</dbReference>
<dbReference type="Gene3D" id="3.40.50.12780">
    <property type="entry name" value="N-terminal domain of ligase-like"/>
    <property type="match status" value="2"/>
</dbReference>
<evidence type="ECO:0000256" key="2">
    <source>
        <dbReference type="ARBA" id="ARBA00022840"/>
    </source>
</evidence>
<dbReference type="GO" id="GO:0005524">
    <property type="term" value="F:ATP binding"/>
    <property type="evidence" value="ECO:0007669"/>
    <property type="project" value="UniProtKB-KW"/>
</dbReference>
<keyword evidence="2" id="KW-0067">ATP-binding</keyword>
<evidence type="ECO:0000313" key="5">
    <source>
        <dbReference type="Proteomes" id="UP000178082"/>
    </source>
</evidence>
<gene>
    <name evidence="4" type="ORF">A3G31_10090</name>
</gene>